<reference evidence="1 2" key="1">
    <citation type="submission" date="2024-04" db="EMBL/GenBank/DDBJ databases">
        <title>Genome assembly C_amara_ONT_v2.</title>
        <authorList>
            <person name="Yant L."/>
            <person name="Moore C."/>
            <person name="Slenker M."/>
        </authorList>
    </citation>
    <scope>NUCLEOTIDE SEQUENCE [LARGE SCALE GENOMIC DNA]</scope>
    <source>
        <tissue evidence="1">Leaf</tissue>
    </source>
</reference>
<gene>
    <name evidence="1" type="ORF">V5N11_033077</name>
</gene>
<comment type="caution">
    <text evidence="1">The sequence shown here is derived from an EMBL/GenBank/DDBJ whole genome shotgun (WGS) entry which is preliminary data.</text>
</comment>
<accession>A0ABD1BNT6</accession>
<keyword evidence="2" id="KW-1185">Reference proteome</keyword>
<dbReference type="AlphaFoldDB" id="A0ABD1BNT6"/>
<dbReference type="InterPro" id="IPR052035">
    <property type="entry name" value="ZnF_BED_domain_contain"/>
</dbReference>
<evidence type="ECO:0000313" key="1">
    <source>
        <dbReference type="EMBL" id="KAL1218804.1"/>
    </source>
</evidence>
<dbReference type="SUPFAM" id="SSF53098">
    <property type="entry name" value="Ribonuclease H-like"/>
    <property type="match status" value="1"/>
</dbReference>
<proteinExistence type="predicted"/>
<dbReference type="InterPro" id="IPR012337">
    <property type="entry name" value="RNaseH-like_sf"/>
</dbReference>
<dbReference type="PANTHER" id="PTHR46481">
    <property type="entry name" value="ZINC FINGER BED DOMAIN-CONTAINING PROTEIN 4"/>
    <property type="match status" value="1"/>
</dbReference>
<sequence>MLERCLVAWGISKVFTVTLDNASANDVGIRFLKRRLQSWGTNVLDGQFLHMRCGAHILNLVVKDGLEENKAYISRIRCAVRYVRSSPARLNKFKECLSHLKLGVTVGLCLDVETRWNSTHLMLEAA</sequence>
<protein>
    <submittedName>
        <fullName evidence="1">AC transposase</fullName>
    </submittedName>
</protein>
<dbReference type="PANTHER" id="PTHR46481:SF8">
    <property type="entry name" value="ZINC FINGER BED DOMAIN-CONTAINING PROTEIN RICESLEEPER 1-LIKE"/>
    <property type="match status" value="1"/>
</dbReference>
<name>A0ABD1BNT6_CARAN</name>
<dbReference type="EMBL" id="JBANAX010000198">
    <property type="protein sequence ID" value="KAL1218804.1"/>
    <property type="molecule type" value="Genomic_DNA"/>
</dbReference>
<organism evidence="1 2">
    <name type="scientific">Cardamine amara subsp. amara</name>
    <dbReference type="NCBI Taxonomy" id="228776"/>
    <lineage>
        <taxon>Eukaryota</taxon>
        <taxon>Viridiplantae</taxon>
        <taxon>Streptophyta</taxon>
        <taxon>Embryophyta</taxon>
        <taxon>Tracheophyta</taxon>
        <taxon>Spermatophyta</taxon>
        <taxon>Magnoliopsida</taxon>
        <taxon>eudicotyledons</taxon>
        <taxon>Gunneridae</taxon>
        <taxon>Pentapetalae</taxon>
        <taxon>rosids</taxon>
        <taxon>malvids</taxon>
        <taxon>Brassicales</taxon>
        <taxon>Brassicaceae</taxon>
        <taxon>Cardamineae</taxon>
        <taxon>Cardamine</taxon>
    </lineage>
</organism>
<evidence type="ECO:0000313" key="2">
    <source>
        <dbReference type="Proteomes" id="UP001558713"/>
    </source>
</evidence>
<dbReference type="Proteomes" id="UP001558713">
    <property type="component" value="Unassembled WGS sequence"/>
</dbReference>